<evidence type="ECO:0000259" key="1">
    <source>
        <dbReference type="Pfam" id="PF21405"/>
    </source>
</evidence>
<dbReference type="PANTHER" id="PTHR45955:SF1">
    <property type="entry name" value="PHOSPHOACETYLGLUCOSAMINE MUTASE"/>
    <property type="match status" value="1"/>
</dbReference>
<evidence type="ECO:0000313" key="2">
    <source>
        <dbReference type="EMBL" id="CAJ1399543.1"/>
    </source>
</evidence>
<protein>
    <recommendedName>
        <fullName evidence="1">Phosphoacetylglucosamine mutase AMG1 domain-containing protein</fullName>
    </recommendedName>
</protein>
<name>A0AA36J4L3_9DINO</name>
<dbReference type="InterPro" id="IPR016055">
    <property type="entry name" value="A-D-PHexomutase_a/b/a-I/II/III"/>
</dbReference>
<dbReference type="PANTHER" id="PTHR45955">
    <property type="entry name" value="PHOSPHOACETYLGLUCOSAMINE MUTASE"/>
    <property type="match status" value="1"/>
</dbReference>
<gene>
    <name evidence="2" type="ORF">EVOR1521_LOCUS23057</name>
</gene>
<dbReference type="EMBL" id="CAUJNA010003339">
    <property type="protein sequence ID" value="CAJ1399543.1"/>
    <property type="molecule type" value="Genomic_DNA"/>
</dbReference>
<dbReference type="Pfam" id="PF21405">
    <property type="entry name" value="AMG1_II"/>
    <property type="match status" value="1"/>
</dbReference>
<dbReference type="Proteomes" id="UP001178507">
    <property type="component" value="Unassembled WGS sequence"/>
</dbReference>
<dbReference type="SUPFAM" id="SSF53738">
    <property type="entry name" value="Phosphoglucomutase, first 3 domains"/>
    <property type="match status" value="1"/>
</dbReference>
<dbReference type="AlphaFoldDB" id="A0AA36J4L3"/>
<keyword evidence="3" id="KW-1185">Reference proteome</keyword>
<evidence type="ECO:0000313" key="3">
    <source>
        <dbReference type="Proteomes" id="UP001178507"/>
    </source>
</evidence>
<dbReference type="GO" id="GO:0004610">
    <property type="term" value="F:phosphoacetylglucosamine mutase activity"/>
    <property type="evidence" value="ECO:0007669"/>
    <property type="project" value="TreeGrafter"/>
</dbReference>
<sequence length="128" mass="13361">MNEKLLSAFGKLLSSGASSPRRYKGSVNVDCACGVGGMALATMTERLSSVGLTVNLVNRVGEGVLNEGCGADFVKTKQAAPANADPALGRWVSFDGDADRIVYFFSKDGKFCLLDGDRIALLLASPGL</sequence>
<comment type="caution">
    <text evidence="2">The sequence shown here is derived from an EMBL/GenBank/DDBJ whole genome shotgun (WGS) entry which is preliminary data.</text>
</comment>
<dbReference type="GO" id="GO:0006048">
    <property type="term" value="P:UDP-N-acetylglucosamine biosynthetic process"/>
    <property type="evidence" value="ECO:0007669"/>
    <property type="project" value="TreeGrafter"/>
</dbReference>
<accession>A0AA36J4L3</accession>
<dbReference type="Gene3D" id="3.40.120.10">
    <property type="entry name" value="Alpha-D-Glucose-1,6-Bisphosphate, subunit A, domain 3"/>
    <property type="match status" value="1"/>
</dbReference>
<feature type="domain" description="Phosphoacetylglucosamine mutase AMG1" evidence="1">
    <location>
        <begin position="8"/>
        <end position="102"/>
    </location>
</feature>
<dbReference type="GO" id="GO:0005975">
    <property type="term" value="P:carbohydrate metabolic process"/>
    <property type="evidence" value="ECO:0007669"/>
    <property type="project" value="InterPro"/>
</dbReference>
<dbReference type="InterPro" id="IPR049023">
    <property type="entry name" value="AMG1_II"/>
</dbReference>
<proteinExistence type="predicted"/>
<organism evidence="2 3">
    <name type="scientific">Effrenium voratum</name>
    <dbReference type="NCBI Taxonomy" id="2562239"/>
    <lineage>
        <taxon>Eukaryota</taxon>
        <taxon>Sar</taxon>
        <taxon>Alveolata</taxon>
        <taxon>Dinophyceae</taxon>
        <taxon>Suessiales</taxon>
        <taxon>Symbiodiniaceae</taxon>
        <taxon>Effrenium</taxon>
    </lineage>
</organism>
<reference evidence="2" key="1">
    <citation type="submission" date="2023-08" db="EMBL/GenBank/DDBJ databases">
        <authorList>
            <person name="Chen Y."/>
            <person name="Shah S."/>
            <person name="Dougan E. K."/>
            <person name="Thang M."/>
            <person name="Chan C."/>
        </authorList>
    </citation>
    <scope>NUCLEOTIDE SEQUENCE</scope>
</reference>